<dbReference type="Ensembl" id="ENSEBUT00000007185.1">
    <property type="protein sequence ID" value="ENSEBUP00000006722.1"/>
    <property type="gene ID" value="ENSEBUG00000004421.1"/>
</dbReference>
<dbReference type="GO" id="GO:0016020">
    <property type="term" value="C:membrane"/>
    <property type="evidence" value="ECO:0007669"/>
    <property type="project" value="UniProtKB-SubCell"/>
</dbReference>
<keyword evidence="2 6" id="KW-0812">Transmembrane</keyword>
<comment type="similarity">
    <text evidence="5">Belongs to the major facilitator superfamily. SLC46A family.</text>
</comment>
<protein>
    <submittedName>
        <fullName evidence="7">Zgc:174356</fullName>
    </submittedName>
</protein>
<evidence type="ECO:0000256" key="1">
    <source>
        <dbReference type="ARBA" id="ARBA00004141"/>
    </source>
</evidence>
<comment type="subcellular location">
    <subcellularLocation>
        <location evidence="1">Membrane</location>
        <topology evidence="1">Multi-pass membrane protein</topology>
    </subcellularLocation>
</comment>
<organism evidence="7 8">
    <name type="scientific">Eptatretus burgeri</name>
    <name type="common">Inshore hagfish</name>
    <dbReference type="NCBI Taxonomy" id="7764"/>
    <lineage>
        <taxon>Eukaryota</taxon>
        <taxon>Metazoa</taxon>
        <taxon>Chordata</taxon>
        <taxon>Craniata</taxon>
        <taxon>Vertebrata</taxon>
        <taxon>Cyclostomata</taxon>
        <taxon>Myxini</taxon>
        <taxon>Myxiniformes</taxon>
        <taxon>Myxinidae</taxon>
        <taxon>Eptatretinae</taxon>
        <taxon>Eptatretus</taxon>
    </lineage>
</organism>
<evidence type="ECO:0000256" key="6">
    <source>
        <dbReference type="SAM" id="Phobius"/>
    </source>
</evidence>
<proteinExistence type="inferred from homology"/>
<evidence type="ECO:0000256" key="4">
    <source>
        <dbReference type="ARBA" id="ARBA00023136"/>
    </source>
</evidence>
<dbReference type="Pfam" id="PF07690">
    <property type="entry name" value="MFS_1"/>
    <property type="match status" value="1"/>
</dbReference>
<feature type="transmembrane region" description="Helical" evidence="6">
    <location>
        <begin position="96"/>
        <end position="117"/>
    </location>
</feature>
<evidence type="ECO:0000256" key="2">
    <source>
        <dbReference type="ARBA" id="ARBA00022692"/>
    </source>
</evidence>
<reference evidence="7" key="1">
    <citation type="submission" date="2025-05" db="UniProtKB">
        <authorList>
            <consortium name="Ensembl"/>
        </authorList>
    </citation>
    <scope>IDENTIFICATION</scope>
</reference>
<feature type="transmembrane region" description="Helical" evidence="6">
    <location>
        <begin position="260"/>
        <end position="284"/>
    </location>
</feature>
<keyword evidence="4 6" id="KW-0472">Membrane</keyword>
<evidence type="ECO:0000313" key="7">
    <source>
        <dbReference type="Ensembl" id="ENSEBUP00000006693.1"/>
    </source>
</evidence>
<dbReference type="Gene3D" id="1.20.1250.20">
    <property type="entry name" value="MFS general substrate transporter like domains"/>
    <property type="match status" value="1"/>
</dbReference>
<dbReference type="AlphaFoldDB" id="A0A8C4NH64"/>
<sequence length="397" mass="42899">MAACTRYLVVEPVMFLYMTGILISTPASQQLVLVKVCRELYGGGDICTNQTKEITSQVQSRASFISFLCASSMSLPSVLVSLFLGSWSDRTGRGLAMALPCMGAALGALTLLIQSMFMHLPAMLTVLSSACQGLLGGYVTIILSISSYIADETPGEDRTKRLGIMEAMIFMGSMLAGAVEGTVVDHASFEAVFSIQFSCNFLAMVWVFLFVKNPSSPTPQETQQILGQPAIPSRPLNLQNLKATWTALTRRREHRGRTRIAIIAGILMLINICNVGEMVIMLLFVQYPPLHFSNQFYGIFLSFKMGFAGLCLLLILPQLLKRIQDMLLGKAAVLFRIASQILTAFSNNAWMLFAAAALGGPSGSITAVLRSHASQIADSTEQGNTPGATLLCPSSNI</sequence>
<feature type="transmembrane region" description="Helical" evidence="6">
    <location>
        <begin position="327"/>
        <end position="345"/>
    </location>
</feature>
<dbReference type="PANTHER" id="PTHR23507">
    <property type="entry name" value="ZGC:174356"/>
    <property type="match status" value="1"/>
</dbReference>
<dbReference type="InterPro" id="IPR036259">
    <property type="entry name" value="MFS_trans_sf"/>
</dbReference>
<feature type="transmembrane region" description="Helical" evidence="6">
    <location>
        <begin position="296"/>
        <end position="315"/>
    </location>
</feature>
<feature type="transmembrane region" description="Helical" evidence="6">
    <location>
        <begin position="191"/>
        <end position="211"/>
    </location>
</feature>
<dbReference type="GO" id="GO:0022857">
    <property type="term" value="F:transmembrane transporter activity"/>
    <property type="evidence" value="ECO:0007669"/>
    <property type="project" value="InterPro"/>
</dbReference>
<evidence type="ECO:0000256" key="5">
    <source>
        <dbReference type="ARBA" id="ARBA00038227"/>
    </source>
</evidence>
<dbReference type="Ensembl" id="ENSEBUT00000007172.1">
    <property type="protein sequence ID" value="ENSEBUP00000006710.1"/>
    <property type="gene ID" value="ENSEBUG00000004421.1"/>
</dbReference>
<dbReference type="OMA" id="GMEIPLF"/>
<evidence type="ECO:0000256" key="3">
    <source>
        <dbReference type="ARBA" id="ARBA00022989"/>
    </source>
</evidence>
<evidence type="ECO:0000313" key="8">
    <source>
        <dbReference type="Proteomes" id="UP000694388"/>
    </source>
</evidence>
<dbReference type="SUPFAM" id="SSF103473">
    <property type="entry name" value="MFS general substrate transporter"/>
    <property type="match status" value="1"/>
</dbReference>
<dbReference type="Ensembl" id="ENSEBUT00000007154.1">
    <property type="protein sequence ID" value="ENSEBUP00000006693.1"/>
    <property type="gene ID" value="ENSEBUG00000004421.1"/>
</dbReference>
<dbReference type="PANTHER" id="PTHR23507:SF1">
    <property type="entry name" value="FI18259P1-RELATED"/>
    <property type="match status" value="1"/>
</dbReference>
<name>A0A8C4NH64_EPTBU</name>
<feature type="transmembrane region" description="Helical" evidence="6">
    <location>
        <begin position="7"/>
        <end position="25"/>
    </location>
</feature>
<feature type="transmembrane region" description="Helical" evidence="6">
    <location>
        <begin position="64"/>
        <end position="84"/>
    </location>
</feature>
<feature type="transmembrane region" description="Helical" evidence="6">
    <location>
        <begin position="162"/>
        <end position="179"/>
    </location>
</feature>
<accession>A0A8C4NH64</accession>
<keyword evidence="3 6" id="KW-1133">Transmembrane helix</keyword>
<keyword evidence="8" id="KW-1185">Reference proteome</keyword>
<dbReference type="GeneTree" id="ENSGT00950000183096"/>
<dbReference type="Proteomes" id="UP000694388">
    <property type="component" value="Unplaced"/>
</dbReference>
<feature type="transmembrane region" description="Helical" evidence="6">
    <location>
        <begin position="123"/>
        <end position="150"/>
    </location>
</feature>
<dbReference type="InterPro" id="IPR011701">
    <property type="entry name" value="MFS"/>
</dbReference>